<evidence type="ECO:0000313" key="9">
    <source>
        <dbReference type="Proteomes" id="UP000471648"/>
    </source>
</evidence>
<dbReference type="EMBL" id="JAAGME010000193">
    <property type="protein sequence ID" value="NEB66201.1"/>
    <property type="molecule type" value="Genomic_DNA"/>
</dbReference>
<evidence type="ECO:0000259" key="6">
    <source>
        <dbReference type="PROSITE" id="PS50931"/>
    </source>
</evidence>
<evidence type="ECO:0000256" key="1">
    <source>
        <dbReference type="ARBA" id="ARBA00009437"/>
    </source>
</evidence>
<dbReference type="PROSITE" id="PS50931">
    <property type="entry name" value="HTH_LYSR"/>
    <property type="match status" value="1"/>
</dbReference>
<dbReference type="SUPFAM" id="SSF53850">
    <property type="entry name" value="Periplasmic binding protein-like II"/>
    <property type="match status" value="1"/>
</dbReference>
<name>A0A6N9V4B0_STRMI</name>
<protein>
    <submittedName>
        <fullName evidence="8">LysR family transcriptional regulator</fullName>
    </submittedName>
</protein>
<evidence type="ECO:0000256" key="4">
    <source>
        <dbReference type="ARBA" id="ARBA00023163"/>
    </source>
</evidence>
<accession>A0A6N9V4B0</accession>
<dbReference type="AlphaFoldDB" id="A0A6N9V4B0"/>
<dbReference type="PRINTS" id="PR00039">
    <property type="entry name" value="HTHLYSR"/>
</dbReference>
<dbReference type="Pfam" id="PF00126">
    <property type="entry name" value="HTH_1"/>
    <property type="match status" value="1"/>
</dbReference>
<dbReference type="RefSeq" id="WP_164356237.1">
    <property type="nucleotide sequence ID" value="NZ_JAAGME010000193.1"/>
</dbReference>
<evidence type="ECO:0000313" key="7">
    <source>
        <dbReference type="EMBL" id="NEB66201.1"/>
    </source>
</evidence>
<sequence length="296" mass="32029">MDPRLPRTFSAVITHGSFCYAARELGYTQSAVSQQTASLEGELGVELACRRPLGPTEAGARLMVHVASILLRIDAARAEVRRVKGKTTGRPTVGICPPAATAHALRIIGEVSRRAGAYELTVRTLPRQAVAGGVATANRTSAWPTASTCPRTPCARPGWPGCTAYRSAGSRWWWLCRPHHPLAHHTDLRPADLMDARWIDAPGVSPSWRTCPPWSGEAAPTPSAGGPAVRRPRRAYVHRPQDPLALGREQGCRPAELVVTQIPTHRPVIPHPGNHQPANGASRYALWKGSRQRVAL</sequence>
<dbReference type="InterPro" id="IPR036388">
    <property type="entry name" value="WH-like_DNA-bd_sf"/>
</dbReference>
<dbReference type="PANTHER" id="PTHR30126:SF40">
    <property type="entry name" value="HTH-TYPE TRANSCRIPTIONAL REGULATOR GLTR"/>
    <property type="match status" value="1"/>
</dbReference>
<dbReference type="InterPro" id="IPR036390">
    <property type="entry name" value="WH_DNA-bd_sf"/>
</dbReference>
<feature type="domain" description="HTH lysR-type" evidence="6">
    <location>
        <begin position="1"/>
        <end position="56"/>
    </location>
</feature>
<keyword evidence="4" id="KW-0804">Transcription</keyword>
<keyword evidence="3" id="KW-0238">DNA-binding</keyword>
<evidence type="ECO:0000256" key="3">
    <source>
        <dbReference type="ARBA" id="ARBA00023125"/>
    </source>
</evidence>
<dbReference type="GO" id="GO:0003700">
    <property type="term" value="F:DNA-binding transcription factor activity"/>
    <property type="evidence" value="ECO:0007669"/>
    <property type="project" value="InterPro"/>
</dbReference>
<dbReference type="Proteomes" id="UP000471648">
    <property type="component" value="Unassembled WGS sequence"/>
</dbReference>
<organism evidence="8 9">
    <name type="scientific">Streptomyces microflavus</name>
    <name type="common">Streptomyces lipmanii</name>
    <dbReference type="NCBI Taxonomy" id="1919"/>
    <lineage>
        <taxon>Bacteria</taxon>
        <taxon>Bacillati</taxon>
        <taxon>Actinomycetota</taxon>
        <taxon>Actinomycetes</taxon>
        <taxon>Kitasatosporales</taxon>
        <taxon>Streptomycetaceae</taxon>
        <taxon>Streptomyces</taxon>
    </lineage>
</organism>
<evidence type="ECO:0000313" key="8">
    <source>
        <dbReference type="EMBL" id="NEB67317.1"/>
    </source>
</evidence>
<evidence type="ECO:0000256" key="5">
    <source>
        <dbReference type="SAM" id="MobiDB-lite"/>
    </source>
</evidence>
<dbReference type="PANTHER" id="PTHR30126">
    <property type="entry name" value="HTH-TYPE TRANSCRIPTIONAL REGULATOR"/>
    <property type="match status" value="1"/>
</dbReference>
<feature type="region of interest" description="Disordered" evidence="5">
    <location>
        <begin position="209"/>
        <end position="230"/>
    </location>
</feature>
<dbReference type="Gene3D" id="1.10.10.10">
    <property type="entry name" value="Winged helix-like DNA-binding domain superfamily/Winged helix DNA-binding domain"/>
    <property type="match status" value="1"/>
</dbReference>
<comment type="caution">
    <text evidence="8">The sequence shown here is derived from an EMBL/GenBank/DDBJ whole genome shotgun (WGS) entry which is preliminary data.</text>
</comment>
<gene>
    <name evidence="7" type="ORF">G3I39_03830</name>
    <name evidence="8" type="ORF">G3I39_09690</name>
</gene>
<dbReference type="InterPro" id="IPR000847">
    <property type="entry name" value="LysR_HTH_N"/>
</dbReference>
<keyword evidence="2" id="KW-0805">Transcription regulation</keyword>
<reference evidence="8 9" key="1">
    <citation type="submission" date="2020-01" db="EMBL/GenBank/DDBJ databases">
        <title>Insect and environment-associated Actinomycetes.</title>
        <authorList>
            <person name="Currrie C."/>
            <person name="Chevrette M."/>
            <person name="Carlson C."/>
            <person name="Stubbendieck R."/>
            <person name="Wendt-Pienkowski E."/>
        </authorList>
    </citation>
    <scope>NUCLEOTIDE SEQUENCE [LARGE SCALE GENOMIC DNA]</scope>
    <source>
        <strain evidence="8 9">SID14438</strain>
    </source>
</reference>
<dbReference type="SUPFAM" id="SSF46785">
    <property type="entry name" value="Winged helix' DNA-binding domain"/>
    <property type="match status" value="1"/>
</dbReference>
<comment type="similarity">
    <text evidence="1">Belongs to the LysR transcriptional regulatory family.</text>
</comment>
<proteinExistence type="inferred from homology"/>
<evidence type="ECO:0000256" key="2">
    <source>
        <dbReference type="ARBA" id="ARBA00023015"/>
    </source>
</evidence>
<dbReference type="EMBL" id="JAAGME010000382">
    <property type="protein sequence ID" value="NEB67317.1"/>
    <property type="molecule type" value="Genomic_DNA"/>
</dbReference>
<dbReference type="GO" id="GO:0000976">
    <property type="term" value="F:transcription cis-regulatory region binding"/>
    <property type="evidence" value="ECO:0007669"/>
    <property type="project" value="TreeGrafter"/>
</dbReference>